<feature type="compositionally biased region" description="Polar residues" evidence="1">
    <location>
        <begin position="15"/>
        <end position="24"/>
    </location>
</feature>
<dbReference type="EMBL" id="AZNF01000009">
    <property type="protein sequence ID" value="KID63975.1"/>
    <property type="molecule type" value="Genomic_DNA"/>
</dbReference>
<evidence type="ECO:0000256" key="1">
    <source>
        <dbReference type="SAM" id="MobiDB-lite"/>
    </source>
</evidence>
<sequence>MSQATSVKQLIRGLGSQNPQSAGPPSNKALVIGMSDTPGFSQSGSLPFAATEVAMVEKVRSSLKMHLSRPELRRASVLDELRSCRIFHFAGHGTTHEWEPSKCGLLLEDWQSSLLTVADV</sequence>
<proteinExistence type="predicted"/>
<feature type="region of interest" description="Disordered" evidence="1">
    <location>
        <begin position="1"/>
        <end position="28"/>
    </location>
</feature>
<evidence type="ECO:0000313" key="4">
    <source>
        <dbReference type="Proteomes" id="UP000031186"/>
    </source>
</evidence>
<feature type="domain" description="CHAT" evidence="2">
    <location>
        <begin position="15"/>
        <end position="118"/>
    </location>
</feature>
<gene>
    <name evidence="3" type="ORF">MAN_07146</name>
</gene>
<comment type="caution">
    <text evidence="3">The sequence shown here is derived from an EMBL/GenBank/DDBJ whole genome shotgun (WGS) entry which is preliminary data.</text>
</comment>
<dbReference type="VEuPathDB" id="FungiDB:MAN_07146"/>
<feature type="non-terminal residue" evidence="3">
    <location>
        <position position="1"/>
    </location>
</feature>
<name>A0A0B4EPL8_METAF</name>
<dbReference type="Pfam" id="PF12770">
    <property type="entry name" value="CHAT"/>
    <property type="match status" value="1"/>
</dbReference>
<dbReference type="HOGENOM" id="CLU_2050166_0_0_1"/>
<evidence type="ECO:0000313" key="3">
    <source>
        <dbReference type="EMBL" id="KID63975.1"/>
    </source>
</evidence>
<accession>A0A0B4EPL8</accession>
<evidence type="ECO:0000259" key="2">
    <source>
        <dbReference type="Pfam" id="PF12770"/>
    </source>
</evidence>
<organism evidence="3 4">
    <name type="scientific">Metarhizium anisopliae (strain ARSEF 549)</name>
    <dbReference type="NCBI Taxonomy" id="3151832"/>
    <lineage>
        <taxon>Eukaryota</taxon>
        <taxon>Fungi</taxon>
        <taxon>Dikarya</taxon>
        <taxon>Ascomycota</taxon>
        <taxon>Pezizomycotina</taxon>
        <taxon>Sordariomycetes</taxon>
        <taxon>Hypocreomycetidae</taxon>
        <taxon>Hypocreales</taxon>
        <taxon>Clavicipitaceae</taxon>
        <taxon>Metarhizium</taxon>
    </lineage>
</organism>
<protein>
    <submittedName>
        <fullName evidence="3">TPR Domain containing protein</fullName>
    </submittedName>
</protein>
<dbReference type="AlphaFoldDB" id="A0A0B4EPL8"/>
<dbReference type="Proteomes" id="UP000031186">
    <property type="component" value="Unassembled WGS sequence"/>
</dbReference>
<dbReference type="InterPro" id="IPR024983">
    <property type="entry name" value="CHAT_dom"/>
</dbReference>
<reference evidence="3 4" key="1">
    <citation type="journal article" date="2014" name="Proc. Natl. Acad. Sci. U.S.A.">
        <title>Trajectory and genomic determinants of fungal-pathogen speciation and host adaptation.</title>
        <authorList>
            <person name="Hu X."/>
            <person name="Xiao G."/>
            <person name="Zheng P."/>
            <person name="Shang Y."/>
            <person name="Su Y."/>
            <person name="Zhang X."/>
            <person name="Liu X."/>
            <person name="Zhan S."/>
            <person name="St Leger R.J."/>
            <person name="Wang C."/>
        </authorList>
    </citation>
    <scope>NUCLEOTIDE SEQUENCE [LARGE SCALE GENOMIC DNA]</scope>
    <source>
        <strain evidence="3 4">ARSEF 549</strain>
    </source>
</reference>
<keyword evidence="4" id="KW-1185">Reference proteome</keyword>